<accession>A0ABN9X7C8</accession>
<dbReference type="EC" id="2.1.1.319" evidence="1"/>
<feature type="region of interest" description="Disordered" evidence="6">
    <location>
        <begin position="208"/>
        <end position="251"/>
    </location>
</feature>
<keyword evidence="3" id="KW-0805">Transcription regulation</keyword>
<dbReference type="PANTHER" id="PTHR11006:SF10">
    <property type="entry name" value="HISTONE-ARGININE METHYLTRANSFERASE CARMER-RELATED"/>
    <property type="match status" value="1"/>
</dbReference>
<evidence type="ECO:0000256" key="3">
    <source>
        <dbReference type="ARBA" id="ARBA00023015"/>
    </source>
</evidence>
<evidence type="ECO:0000313" key="9">
    <source>
        <dbReference type="Proteomes" id="UP001189429"/>
    </source>
</evidence>
<comment type="catalytic activity">
    <reaction evidence="5">
        <text>L-arginyl-[protein] + 2 S-adenosyl-L-methionine = N(omega),N(omega)-dimethyl-L-arginyl-[protein] + 2 S-adenosyl-L-homocysteine + 2 H(+)</text>
        <dbReference type="Rhea" id="RHEA:48096"/>
        <dbReference type="Rhea" id="RHEA-COMP:10532"/>
        <dbReference type="Rhea" id="RHEA-COMP:11991"/>
        <dbReference type="ChEBI" id="CHEBI:15378"/>
        <dbReference type="ChEBI" id="CHEBI:29965"/>
        <dbReference type="ChEBI" id="CHEBI:57856"/>
        <dbReference type="ChEBI" id="CHEBI:59789"/>
        <dbReference type="ChEBI" id="CHEBI:61897"/>
        <dbReference type="EC" id="2.1.1.319"/>
    </reaction>
</comment>
<evidence type="ECO:0000259" key="7">
    <source>
        <dbReference type="Pfam" id="PF13649"/>
    </source>
</evidence>
<keyword evidence="2" id="KW-0949">S-adenosyl-L-methionine</keyword>
<evidence type="ECO:0000256" key="1">
    <source>
        <dbReference type="ARBA" id="ARBA00011925"/>
    </source>
</evidence>
<proteinExistence type="predicted"/>
<dbReference type="PANTHER" id="PTHR11006">
    <property type="entry name" value="PROTEIN ARGININE N-METHYLTRANSFERASE"/>
    <property type="match status" value="1"/>
</dbReference>
<dbReference type="Proteomes" id="UP001189429">
    <property type="component" value="Unassembled WGS sequence"/>
</dbReference>
<dbReference type="Gene3D" id="2.70.160.11">
    <property type="entry name" value="Hnrnp arginine n-methyltransferase1"/>
    <property type="match status" value="1"/>
</dbReference>
<gene>
    <name evidence="8" type="ORF">PCOR1329_LOCUS74116</name>
</gene>
<organism evidence="8 9">
    <name type="scientific">Prorocentrum cordatum</name>
    <dbReference type="NCBI Taxonomy" id="2364126"/>
    <lineage>
        <taxon>Eukaryota</taxon>
        <taxon>Sar</taxon>
        <taxon>Alveolata</taxon>
        <taxon>Dinophyceae</taxon>
        <taxon>Prorocentrales</taxon>
        <taxon>Prorocentraceae</taxon>
        <taxon>Prorocentrum</taxon>
    </lineage>
</organism>
<evidence type="ECO:0000313" key="8">
    <source>
        <dbReference type="EMBL" id="CAK0895343.1"/>
    </source>
</evidence>
<feature type="domain" description="Methyltransferase" evidence="7">
    <location>
        <begin position="39"/>
        <end position="135"/>
    </location>
</feature>
<dbReference type="Pfam" id="PF13649">
    <property type="entry name" value="Methyltransf_25"/>
    <property type="match status" value="1"/>
</dbReference>
<comment type="caution">
    <text evidence="8">The sequence shown here is derived from an EMBL/GenBank/DDBJ whole genome shotgun (WGS) entry which is preliminary data.</text>
</comment>
<feature type="compositionally biased region" description="Low complexity" evidence="6">
    <location>
        <begin position="217"/>
        <end position="251"/>
    </location>
</feature>
<dbReference type="Gene3D" id="3.40.50.150">
    <property type="entry name" value="Vaccinia Virus protein VP39"/>
    <property type="match status" value="1"/>
</dbReference>
<evidence type="ECO:0000256" key="5">
    <source>
        <dbReference type="ARBA" id="ARBA00049086"/>
    </source>
</evidence>
<keyword evidence="9" id="KW-1185">Reference proteome</keyword>
<keyword evidence="4" id="KW-0804">Transcription</keyword>
<dbReference type="InterPro" id="IPR025799">
    <property type="entry name" value="Arg_MeTrfase"/>
</dbReference>
<evidence type="ECO:0000256" key="2">
    <source>
        <dbReference type="ARBA" id="ARBA00022691"/>
    </source>
</evidence>
<evidence type="ECO:0000256" key="6">
    <source>
        <dbReference type="SAM" id="MobiDB-lite"/>
    </source>
</evidence>
<dbReference type="CDD" id="cd02440">
    <property type="entry name" value="AdoMet_MTases"/>
    <property type="match status" value="1"/>
</dbReference>
<name>A0ABN9X7C8_9DINO</name>
<dbReference type="InterPro" id="IPR041698">
    <property type="entry name" value="Methyltransf_25"/>
</dbReference>
<dbReference type="EMBL" id="CAUYUJ010020026">
    <property type="protein sequence ID" value="CAK0895343.1"/>
    <property type="molecule type" value="Genomic_DNA"/>
</dbReference>
<dbReference type="InterPro" id="IPR029063">
    <property type="entry name" value="SAM-dependent_MTases_sf"/>
</dbReference>
<protein>
    <recommendedName>
        <fullName evidence="1">type I protein arginine methyltransferase</fullName>
        <ecNumber evidence="1">2.1.1.319</ecNumber>
    </recommendedName>
</protein>
<evidence type="ECO:0000256" key="4">
    <source>
        <dbReference type="ARBA" id="ARBA00023163"/>
    </source>
</evidence>
<sequence>MMKNQEGMLRDDARVEGYRAALEAAAPQLRGATVMCPSIGTGSGLLAFLAAKYGARRVYAVEASPQMARVASRLARANGFVGVVQVLPKQVEDITEEEVATGSVDVIVSELFSHFSGLGLQAVTEAKRRFLRPGGLVLPAMSRLFLSPFEDRALGAELRARHSFWQERDFRGLGLDLSAAWPLAEEQALKQNVMDVVPPEALLVPPGESPWAELDLAGPTTPTTGARSASTSRSRAAARTRSWTASAAGGM</sequence>
<dbReference type="SUPFAM" id="SSF53335">
    <property type="entry name" value="S-adenosyl-L-methionine-dependent methyltransferases"/>
    <property type="match status" value="1"/>
</dbReference>
<reference evidence="8" key="1">
    <citation type="submission" date="2023-10" db="EMBL/GenBank/DDBJ databases">
        <authorList>
            <person name="Chen Y."/>
            <person name="Shah S."/>
            <person name="Dougan E. K."/>
            <person name="Thang M."/>
            <person name="Chan C."/>
        </authorList>
    </citation>
    <scope>NUCLEOTIDE SEQUENCE [LARGE SCALE GENOMIC DNA]</scope>
</reference>